<evidence type="ECO:0000313" key="1">
    <source>
        <dbReference type="EMBL" id="OSX78531.1"/>
    </source>
</evidence>
<proteinExistence type="predicted"/>
<name>A0A1X6PCC9_PORUM</name>
<dbReference type="AlphaFoldDB" id="A0A1X6PCC9"/>
<accession>A0A1X6PCC9</accession>
<gene>
    <name evidence="1" type="ORF">BU14_0107s0039</name>
</gene>
<sequence length="126" mass="13889">MTCFLCLFEAPPGAQGHPTRRCQLRQQLQCRHWVYKEHIFYLLGPCLSETCSHNKQCAVRGLVGHTSHSLTLSPTRWRLTPAGFVVHIASLGVPIITGIDFVCPLVGDCQASRIVAAVHDLALSAR</sequence>
<keyword evidence="2" id="KW-1185">Reference proteome</keyword>
<evidence type="ECO:0000313" key="2">
    <source>
        <dbReference type="Proteomes" id="UP000218209"/>
    </source>
</evidence>
<protein>
    <submittedName>
        <fullName evidence="1">Uncharacterized protein</fullName>
    </submittedName>
</protein>
<reference evidence="1 2" key="1">
    <citation type="submission" date="2017-03" db="EMBL/GenBank/DDBJ databases">
        <title>WGS assembly of Porphyra umbilicalis.</title>
        <authorList>
            <person name="Brawley S.H."/>
            <person name="Blouin N.A."/>
            <person name="Ficko-Blean E."/>
            <person name="Wheeler G.L."/>
            <person name="Lohr M."/>
            <person name="Goodson H.V."/>
            <person name="Jenkins J.W."/>
            <person name="Blaby-Haas C.E."/>
            <person name="Helliwell K.E."/>
            <person name="Chan C."/>
            <person name="Marriage T."/>
            <person name="Bhattacharya D."/>
            <person name="Klein A.S."/>
            <person name="Badis Y."/>
            <person name="Brodie J."/>
            <person name="Cao Y."/>
            <person name="Collen J."/>
            <person name="Dittami S.M."/>
            <person name="Gachon C.M."/>
            <person name="Green B.R."/>
            <person name="Karpowicz S."/>
            <person name="Kim J.W."/>
            <person name="Kudahl U."/>
            <person name="Lin S."/>
            <person name="Michel G."/>
            <person name="Mittag M."/>
            <person name="Olson B.J."/>
            <person name="Pangilinan J."/>
            <person name="Peng Y."/>
            <person name="Qiu H."/>
            <person name="Shu S."/>
            <person name="Singer J.T."/>
            <person name="Smith A.G."/>
            <person name="Sprecher B.N."/>
            <person name="Wagner V."/>
            <person name="Wang W."/>
            <person name="Wang Z.-Y."/>
            <person name="Yan J."/>
            <person name="Yarish C."/>
            <person name="Zoeuner-Riek S."/>
            <person name="Zhuang Y."/>
            <person name="Zou Y."/>
            <person name="Lindquist E.A."/>
            <person name="Grimwood J."/>
            <person name="Barry K."/>
            <person name="Rokhsar D.S."/>
            <person name="Schmutz J."/>
            <person name="Stiller J.W."/>
            <person name="Grossman A.R."/>
            <person name="Prochnik S.E."/>
        </authorList>
    </citation>
    <scope>NUCLEOTIDE SEQUENCE [LARGE SCALE GENOMIC DNA]</scope>
    <source>
        <strain evidence="1">4086291</strain>
    </source>
</reference>
<dbReference type="Proteomes" id="UP000218209">
    <property type="component" value="Unassembled WGS sequence"/>
</dbReference>
<organism evidence="1 2">
    <name type="scientific">Porphyra umbilicalis</name>
    <name type="common">Purple laver</name>
    <name type="synonym">Red alga</name>
    <dbReference type="NCBI Taxonomy" id="2786"/>
    <lineage>
        <taxon>Eukaryota</taxon>
        <taxon>Rhodophyta</taxon>
        <taxon>Bangiophyceae</taxon>
        <taxon>Bangiales</taxon>
        <taxon>Bangiaceae</taxon>
        <taxon>Porphyra</taxon>
    </lineage>
</organism>
<dbReference type="EMBL" id="KV918811">
    <property type="protein sequence ID" value="OSX78531.1"/>
    <property type="molecule type" value="Genomic_DNA"/>
</dbReference>